<name>A0A0K9UZM0_VIBCL</name>
<organism evidence="1 2">
    <name type="scientific">Vibrio cholerae 2740-80</name>
    <dbReference type="NCBI Taxonomy" id="412614"/>
    <lineage>
        <taxon>Bacteria</taxon>
        <taxon>Pseudomonadati</taxon>
        <taxon>Pseudomonadota</taxon>
        <taxon>Gammaproteobacteria</taxon>
        <taxon>Vibrionales</taxon>
        <taxon>Vibrionaceae</taxon>
        <taxon>Vibrio</taxon>
    </lineage>
</organism>
<evidence type="ECO:0000313" key="2">
    <source>
        <dbReference type="Proteomes" id="UP000003017"/>
    </source>
</evidence>
<reference evidence="1 2" key="1">
    <citation type="submission" date="2007-01" db="EMBL/GenBank/DDBJ databases">
        <authorList>
            <person name="Kobayashi T."/>
            <person name="Suzuki M."/>
            <person name="Inoue H."/>
            <person name="Itai R.N."/>
            <person name="Takahashi M."/>
            <person name="Nakanishi H."/>
            <person name="Mori S."/>
            <person name="Nishizawa N.K."/>
        </authorList>
    </citation>
    <scope>NUCLEOTIDE SEQUENCE [LARGE SCALE GENOMIC DNA]</scope>
    <source>
        <strain evidence="1 2">2740-80</strain>
    </source>
</reference>
<evidence type="ECO:0000313" key="1">
    <source>
        <dbReference type="EMBL" id="KNA61729.1"/>
    </source>
</evidence>
<sequence>MLMLTSTINMTHNIKLRRRMDGILGSYQQILSLHHTENAQPKRLKRSQSRSAKQEQDLFLRFSIKKSLDSIEKAYIVPISESLSVSFWWNF</sequence>
<proteinExistence type="predicted"/>
<comment type="caution">
    <text evidence="1">The sequence shown here is derived from an EMBL/GenBank/DDBJ whole genome shotgun (WGS) entry which is preliminary data.</text>
</comment>
<dbReference type="EMBL" id="AAUT02000001">
    <property type="protein sequence ID" value="KNA61729.1"/>
    <property type="molecule type" value="Genomic_DNA"/>
</dbReference>
<evidence type="ECO:0008006" key="3">
    <source>
        <dbReference type="Google" id="ProtNLM"/>
    </source>
</evidence>
<reference evidence="1 2" key="2">
    <citation type="submission" date="2010-08" db="EMBL/GenBank/DDBJ databases">
        <title>The Genome Sequence of Vibrio cholerae strain 2740-80.</title>
        <authorList>
            <consortium name="The Broad Institute Genome Sequencing Platform"/>
            <person name="Colwell R."/>
            <person name="Young S.K."/>
            <person name="Zeng Q."/>
            <person name="Alvarado L."/>
            <person name="Berlin A."/>
            <person name="Chapman S."/>
            <person name="Chen Z."/>
            <person name="Freedman E."/>
            <person name="Gellesch M."/>
            <person name="Goldberg J."/>
            <person name="Griggs A."/>
            <person name="Gujja S."/>
            <person name="Heilman E."/>
            <person name="Heiman D."/>
            <person name="Howarth C."/>
            <person name="Larson L."/>
            <person name="Mehta T."/>
            <person name="Neiman D.N."/>
            <person name="Park D."/>
            <person name="Pearson M."/>
            <person name="Roberts A."/>
            <person name="Saif S."/>
            <person name="Shenoy N."/>
            <person name="Sisk P."/>
            <person name="Stolte C."/>
            <person name="Sykes S."/>
            <person name="White J."/>
            <person name="Yandava C."/>
            <person name="Borodovsky M."/>
            <person name="Heidelberg J."/>
            <person name="Haas B."/>
            <person name="Nusbaum C."/>
            <person name="Birren B."/>
        </authorList>
    </citation>
    <scope>NUCLEOTIDE SEQUENCE [LARGE SCALE GENOMIC DNA]</scope>
    <source>
        <strain evidence="1 2">2740-80</strain>
    </source>
</reference>
<dbReference type="Proteomes" id="UP000003017">
    <property type="component" value="Unassembled WGS sequence"/>
</dbReference>
<protein>
    <recommendedName>
        <fullName evidence="3">TolB protein</fullName>
    </recommendedName>
</protein>
<gene>
    <name evidence="1" type="ORF">VC274080_021967</name>
</gene>
<dbReference type="AlphaFoldDB" id="A0A0K9UZM0"/>
<accession>A0A0K9UZM0</accession>